<reference evidence="1" key="1">
    <citation type="submission" date="2021-06" db="EMBL/GenBank/DDBJ databases">
        <authorList>
            <person name="Kallberg Y."/>
            <person name="Tangrot J."/>
            <person name="Rosling A."/>
        </authorList>
    </citation>
    <scope>NUCLEOTIDE SEQUENCE</scope>
    <source>
        <strain evidence="1">MA461A</strain>
    </source>
</reference>
<feature type="non-terminal residue" evidence="1">
    <location>
        <position position="187"/>
    </location>
</feature>
<keyword evidence="2" id="KW-1185">Reference proteome</keyword>
<name>A0ACA9PGV6_9GLOM</name>
<evidence type="ECO:0000313" key="1">
    <source>
        <dbReference type="EMBL" id="CAG8708626.1"/>
    </source>
</evidence>
<evidence type="ECO:0000313" key="2">
    <source>
        <dbReference type="Proteomes" id="UP000789920"/>
    </source>
</evidence>
<comment type="caution">
    <text evidence="1">The sequence shown here is derived from an EMBL/GenBank/DDBJ whole genome shotgun (WGS) entry which is preliminary data.</text>
</comment>
<feature type="non-terminal residue" evidence="1">
    <location>
        <position position="1"/>
    </location>
</feature>
<gene>
    <name evidence="1" type="ORF">RPERSI_LOCUS10389</name>
</gene>
<proteinExistence type="predicted"/>
<accession>A0ACA9PGV6</accession>
<sequence length="187" mass="21305">HFTGANFNENGTRPITDAEVEILQRFAHYSILAFDKSIQDVVKWTFKDCKDISKDPKNIEVKPQTKEIVITFRGSDFNDPTNIIADMRSFNLVKYKFKGYQPSSSNEDILVSEGFFTTWQLFHSSNLTNELTSLMKKYPSFNVSATGHSLGGGNELFANYVNKELDCIYRVVSGGDLFSRVPPRPKW</sequence>
<organism evidence="1 2">
    <name type="scientific">Racocetra persica</name>
    <dbReference type="NCBI Taxonomy" id="160502"/>
    <lineage>
        <taxon>Eukaryota</taxon>
        <taxon>Fungi</taxon>
        <taxon>Fungi incertae sedis</taxon>
        <taxon>Mucoromycota</taxon>
        <taxon>Glomeromycotina</taxon>
        <taxon>Glomeromycetes</taxon>
        <taxon>Diversisporales</taxon>
        <taxon>Gigasporaceae</taxon>
        <taxon>Racocetra</taxon>
    </lineage>
</organism>
<protein>
    <submittedName>
        <fullName evidence="1">35988_t:CDS:1</fullName>
    </submittedName>
</protein>
<dbReference type="EMBL" id="CAJVQC010020537">
    <property type="protein sequence ID" value="CAG8708626.1"/>
    <property type="molecule type" value="Genomic_DNA"/>
</dbReference>
<dbReference type="Proteomes" id="UP000789920">
    <property type="component" value="Unassembled WGS sequence"/>
</dbReference>